<dbReference type="RefSeq" id="WP_413255234.1">
    <property type="nucleotide sequence ID" value="NZ_JBHFNS010000009.1"/>
</dbReference>
<dbReference type="EMBL" id="JBHFNS010000009">
    <property type="protein sequence ID" value="MFB2933699.1"/>
    <property type="molecule type" value="Genomic_DNA"/>
</dbReference>
<protein>
    <submittedName>
        <fullName evidence="1">Uncharacterized protein</fullName>
    </submittedName>
</protein>
<reference evidence="1 2" key="1">
    <citation type="submission" date="2024-09" db="EMBL/GenBank/DDBJ databases">
        <title>Floridaenema gen nov. (Aerosakkonemataceae, Aerosakkonematales ord. nov., Cyanobacteria) from benthic tropical and subtropical fresh waters, with the description of four new species.</title>
        <authorList>
            <person name="Moretto J.A."/>
            <person name="Berthold D.E."/>
            <person name="Lefler F.W."/>
            <person name="Huang I.-S."/>
            <person name="Laughinghouse H. IV."/>
        </authorList>
    </citation>
    <scope>NUCLEOTIDE SEQUENCE [LARGE SCALE GENOMIC DNA]</scope>
    <source>
        <strain evidence="1 2">BLCC-F154</strain>
    </source>
</reference>
<name>A0ABV4Y4E7_9CYAN</name>
<dbReference type="Proteomes" id="UP001576776">
    <property type="component" value="Unassembled WGS sequence"/>
</dbReference>
<sequence>MFEFPLSQTCEYLAYREQIVDALCDLPQGKALSETLIAGRDFLHLIHPDRVAGVTKIQVQKMLVMRRI</sequence>
<accession>A0ABV4Y4E7</accession>
<evidence type="ECO:0000313" key="1">
    <source>
        <dbReference type="EMBL" id="MFB2933699.1"/>
    </source>
</evidence>
<keyword evidence="2" id="KW-1185">Reference proteome</keyword>
<evidence type="ECO:0000313" key="2">
    <source>
        <dbReference type="Proteomes" id="UP001576776"/>
    </source>
</evidence>
<organism evidence="1 2">
    <name type="scientific">Floridaenema fluviatile BLCC-F154</name>
    <dbReference type="NCBI Taxonomy" id="3153640"/>
    <lineage>
        <taxon>Bacteria</taxon>
        <taxon>Bacillati</taxon>
        <taxon>Cyanobacteriota</taxon>
        <taxon>Cyanophyceae</taxon>
        <taxon>Oscillatoriophycideae</taxon>
        <taxon>Aerosakkonematales</taxon>
        <taxon>Aerosakkonemataceae</taxon>
        <taxon>Floridanema</taxon>
        <taxon>Floridanema fluviatile</taxon>
    </lineage>
</organism>
<gene>
    <name evidence="1" type="ORF">ACE1B6_00310</name>
</gene>
<comment type="caution">
    <text evidence="1">The sequence shown here is derived from an EMBL/GenBank/DDBJ whole genome shotgun (WGS) entry which is preliminary data.</text>
</comment>
<proteinExistence type="predicted"/>